<dbReference type="Proteomes" id="UP000254835">
    <property type="component" value="Unassembled WGS sequence"/>
</dbReference>
<dbReference type="EMBL" id="UHJA01000001">
    <property type="protein sequence ID" value="SUP75845.1"/>
    <property type="molecule type" value="Genomic_DNA"/>
</dbReference>
<evidence type="ECO:0000259" key="1">
    <source>
        <dbReference type="Pfam" id="PF13610"/>
    </source>
</evidence>
<organism evidence="2 3">
    <name type="scientific">Yersinia frederiksenii</name>
    <dbReference type="NCBI Taxonomy" id="29484"/>
    <lineage>
        <taxon>Bacteria</taxon>
        <taxon>Pseudomonadati</taxon>
        <taxon>Pseudomonadota</taxon>
        <taxon>Gammaproteobacteria</taxon>
        <taxon>Enterobacterales</taxon>
        <taxon>Yersiniaceae</taxon>
        <taxon>Yersinia</taxon>
    </lineage>
</organism>
<gene>
    <name evidence="2" type="ORF">NCTC11470_00864</name>
</gene>
<evidence type="ECO:0000313" key="3">
    <source>
        <dbReference type="Proteomes" id="UP000254835"/>
    </source>
</evidence>
<dbReference type="AlphaFoldDB" id="A0A380PQE0"/>
<reference evidence="2 3" key="1">
    <citation type="submission" date="2018-06" db="EMBL/GenBank/DDBJ databases">
        <authorList>
            <consortium name="Pathogen Informatics"/>
            <person name="Doyle S."/>
        </authorList>
    </citation>
    <scope>NUCLEOTIDE SEQUENCE [LARGE SCALE GENOMIC DNA]</scope>
    <source>
        <strain evidence="2 3">NCTC11470</strain>
    </source>
</reference>
<evidence type="ECO:0000313" key="2">
    <source>
        <dbReference type="EMBL" id="SUP75845.1"/>
    </source>
</evidence>
<name>A0A380PQE0_YERFR</name>
<dbReference type="Pfam" id="PF13610">
    <property type="entry name" value="DDE_Tnp_IS240"/>
    <property type="match status" value="1"/>
</dbReference>
<protein>
    <submittedName>
        <fullName evidence="2">Transposase</fullName>
    </submittedName>
</protein>
<sequence>MCIACICIRILLQNKSYRVGPDKRTYMFLIGNAFSRLHYPVDVIAQRVRWYLVYSMSLHNLEERMAECGIKEETYIKIKSQWKYLYRALESNGQTIDFMRPKRVNDT</sequence>
<proteinExistence type="predicted"/>
<dbReference type="InterPro" id="IPR032874">
    <property type="entry name" value="DDE_dom"/>
</dbReference>
<accession>A0A380PQE0</accession>
<feature type="domain" description="DDE" evidence="1">
    <location>
        <begin position="72"/>
        <end position="103"/>
    </location>
</feature>